<evidence type="ECO:0000256" key="1">
    <source>
        <dbReference type="SAM" id="Phobius"/>
    </source>
</evidence>
<accession>A0ABP0LDP8</accession>
<dbReference type="CDD" id="cd00081">
    <property type="entry name" value="Hint"/>
    <property type="match status" value="1"/>
</dbReference>
<proteinExistence type="predicted"/>
<dbReference type="Pfam" id="PF01079">
    <property type="entry name" value="Hint"/>
    <property type="match status" value="1"/>
</dbReference>
<keyword evidence="1" id="KW-0472">Membrane</keyword>
<keyword evidence="4" id="KW-1185">Reference proteome</keyword>
<reference evidence="3 4" key="1">
    <citation type="submission" date="2024-02" db="EMBL/GenBank/DDBJ databases">
        <authorList>
            <person name="Chen Y."/>
            <person name="Shah S."/>
            <person name="Dougan E. K."/>
            <person name="Thang M."/>
            <person name="Chan C."/>
        </authorList>
    </citation>
    <scope>NUCLEOTIDE SEQUENCE [LARGE SCALE GENOMIC DNA]</scope>
</reference>
<dbReference type="InterPro" id="IPR036844">
    <property type="entry name" value="Hint_dom_sf"/>
</dbReference>
<dbReference type="SUPFAM" id="SSF51294">
    <property type="entry name" value="Hedgehog/intein (Hint) domain"/>
    <property type="match status" value="1"/>
</dbReference>
<organism evidence="3 4">
    <name type="scientific">Durusdinium trenchii</name>
    <dbReference type="NCBI Taxonomy" id="1381693"/>
    <lineage>
        <taxon>Eukaryota</taxon>
        <taxon>Sar</taxon>
        <taxon>Alveolata</taxon>
        <taxon>Dinophyceae</taxon>
        <taxon>Suessiales</taxon>
        <taxon>Symbiodiniaceae</taxon>
        <taxon>Durusdinium</taxon>
    </lineage>
</organism>
<protein>
    <recommendedName>
        <fullName evidence="2">Hedgehog protein Hint domain-containing protein</fullName>
    </recommendedName>
</protein>
<evidence type="ECO:0000313" key="3">
    <source>
        <dbReference type="EMBL" id="CAK9036412.1"/>
    </source>
</evidence>
<gene>
    <name evidence="3" type="ORF">CCMP2556_LOCUS20272</name>
</gene>
<name>A0ABP0LDP8_9DINO</name>
<keyword evidence="1" id="KW-1133">Transmembrane helix</keyword>
<dbReference type="InterPro" id="IPR001767">
    <property type="entry name" value="Hedgehog_Hint"/>
</dbReference>
<feature type="domain" description="Hedgehog protein Hint" evidence="2">
    <location>
        <begin position="118"/>
        <end position="226"/>
    </location>
</feature>
<dbReference type="EMBL" id="CAXAMN010011858">
    <property type="protein sequence ID" value="CAK9036412.1"/>
    <property type="molecule type" value="Genomic_DNA"/>
</dbReference>
<feature type="transmembrane region" description="Helical" evidence="1">
    <location>
        <begin position="84"/>
        <end position="113"/>
    </location>
</feature>
<evidence type="ECO:0000313" key="4">
    <source>
        <dbReference type="Proteomes" id="UP001642484"/>
    </source>
</evidence>
<keyword evidence="1" id="KW-0812">Transmembrane</keyword>
<dbReference type="Gene3D" id="2.170.16.10">
    <property type="entry name" value="Hedgehog/Intein (Hint) domain"/>
    <property type="match status" value="1"/>
</dbReference>
<sequence length="272" mass="29178">MIEEISDTESEIDWDQWLMVPAPATALEDHSASLGFCETVARRFRRAFGCEVESEAVALTEAQLQIMPKGDLNAIAVESAGVNWLLVGFGAAAAAVIAAVAAASAVLGAAVAYSFFTMNVGGWDGDMKVIMGDGSKKKIKDVKIGDQIQSFNKGKLQARPVVMIEENESSTMRELLLQTSDGSQFSIKATGEHPLYTQKGWAVVAPQEGRFKTSPEKLRIGDTLFLCGEDAKLIAIGDPLPLQKTYKLSMDGQSTLFVEGILGHSGLPPTRP</sequence>
<dbReference type="Proteomes" id="UP001642484">
    <property type="component" value="Unassembled WGS sequence"/>
</dbReference>
<evidence type="ECO:0000259" key="2">
    <source>
        <dbReference type="Pfam" id="PF01079"/>
    </source>
</evidence>
<comment type="caution">
    <text evidence="3">The sequence shown here is derived from an EMBL/GenBank/DDBJ whole genome shotgun (WGS) entry which is preliminary data.</text>
</comment>